<sequence>MRRALCHLAQQRAQSAPTRAVTAPTRRLCTAPPRAVEHDGTLAQRTLVLLKPDAVERRLVGRLLQRFEDRGLALVGLRQRVAPRSLAEAHYDEHRAKPFFERACVFLASGPVVACALEGRGAIGAARALVGPTDPVGAPPGTIRGDFGSHWRRNLVHASDSEASAARELALWFPDGGLVPAAAALEPWVYETPGAAITFD</sequence>
<dbReference type="InParanoid" id="F0XXW2"/>
<evidence type="ECO:0000256" key="7">
    <source>
        <dbReference type="ARBA" id="ARBA00022741"/>
    </source>
</evidence>
<keyword evidence="5 14" id="KW-0808">Transferase</keyword>
<evidence type="ECO:0000259" key="15">
    <source>
        <dbReference type="SMART" id="SM00562"/>
    </source>
</evidence>
<dbReference type="PROSITE" id="PS00469">
    <property type="entry name" value="NDPK"/>
    <property type="match status" value="1"/>
</dbReference>
<feature type="active site" description="Pros-phosphohistidine intermediate" evidence="12">
    <location>
        <position position="157"/>
    </location>
</feature>
<dbReference type="FunFam" id="3.30.70.141:FF:000003">
    <property type="entry name" value="Nucleoside diphosphate kinase"/>
    <property type="match status" value="1"/>
</dbReference>
<keyword evidence="8 14" id="KW-0418">Kinase</keyword>
<dbReference type="Pfam" id="PF00334">
    <property type="entry name" value="NDK"/>
    <property type="match status" value="1"/>
</dbReference>
<proteinExistence type="inferred from homology"/>
<dbReference type="InterPro" id="IPR001564">
    <property type="entry name" value="Nucleoside_diP_kinase"/>
</dbReference>
<keyword evidence="11" id="KW-0546">Nucleotide metabolism</keyword>
<accession>F0XXW2</accession>
<feature type="binding site" evidence="12">
    <location>
        <position position="154"/>
    </location>
    <ligand>
        <name>ATP</name>
        <dbReference type="ChEBI" id="CHEBI:30616"/>
    </ligand>
</feature>
<dbReference type="PANTHER" id="PTHR11349">
    <property type="entry name" value="NUCLEOSIDE DIPHOSPHATE KINASE"/>
    <property type="match status" value="1"/>
</dbReference>
<dbReference type="GO" id="GO:0006228">
    <property type="term" value="P:UTP biosynthetic process"/>
    <property type="evidence" value="ECO:0007669"/>
    <property type="project" value="InterPro"/>
</dbReference>
<dbReference type="Gene3D" id="3.30.70.141">
    <property type="entry name" value="Nucleoside diphosphate kinase-like domain"/>
    <property type="match status" value="1"/>
</dbReference>
<dbReference type="KEGG" id="aaf:AURANDRAFT_19873"/>
<feature type="domain" description="Nucleoside diphosphate kinase-like" evidence="15">
    <location>
        <begin position="43"/>
        <end position="180"/>
    </location>
</feature>
<feature type="binding site" evidence="12">
    <location>
        <position position="99"/>
    </location>
    <ligand>
        <name>ATP</name>
        <dbReference type="ChEBI" id="CHEBI:30616"/>
    </ligand>
</feature>
<evidence type="ECO:0000256" key="6">
    <source>
        <dbReference type="ARBA" id="ARBA00022723"/>
    </source>
</evidence>
<dbReference type="GO" id="GO:0004550">
    <property type="term" value="F:nucleoside diphosphate kinase activity"/>
    <property type="evidence" value="ECO:0007669"/>
    <property type="project" value="UniProtKB-EC"/>
</dbReference>
<dbReference type="Proteomes" id="UP000002729">
    <property type="component" value="Unassembled WGS sequence"/>
</dbReference>
<name>F0XXW2_AURAN</name>
<dbReference type="HAMAP" id="MF_00451">
    <property type="entry name" value="NDP_kinase"/>
    <property type="match status" value="1"/>
</dbReference>
<evidence type="ECO:0000256" key="1">
    <source>
        <dbReference type="ARBA" id="ARBA00001946"/>
    </source>
</evidence>
<keyword evidence="7 14" id="KW-0547">Nucleotide-binding</keyword>
<dbReference type="OrthoDB" id="2162449at2759"/>
<dbReference type="SUPFAM" id="SSF54919">
    <property type="entry name" value="Nucleoside diphosphate kinase, NDK"/>
    <property type="match status" value="1"/>
</dbReference>
<protein>
    <recommendedName>
        <fullName evidence="4 14">Nucleoside diphosphate kinase</fullName>
        <ecNumber evidence="3 14">2.7.4.6</ecNumber>
    </recommendedName>
</protein>
<dbReference type="RefSeq" id="XP_009033344.1">
    <property type="nucleotide sequence ID" value="XM_009035096.1"/>
</dbReference>
<dbReference type="GeneID" id="20219199"/>
<dbReference type="EMBL" id="GL833121">
    <property type="protein sequence ID" value="EGB12280.1"/>
    <property type="molecule type" value="Genomic_DNA"/>
</dbReference>
<keyword evidence="9 14" id="KW-0067">ATP-binding</keyword>
<evidence type="ECO:0000256" key="3">
    <source>
        <dbReference type="ARBA" id="ARBA00012966"/>
    </source>
</evidence>
<dbReference type="GO" id="GO:0006241">
    <property type="term" value="P:CTP biosynthetic process"/>
    <property type="evidence" value="ECO:0007669"/>
    <property type="project" value="InterPro"/>
</dbReference>
<evidence type="ECO:0000313" key="16">
    <source>
        <dbReference type="EMBL" id="EGB12280.1"/>
    </source>
</evidence>
<dbReference type="InterPro" id="IPR034907">
    <property type="entry name" value="NDK-like_dom"/>
</dbReference>
<dbReference type="PROSITE" id="PS51374">
    <property type="entry name" value="NDPK_LIKE"/>
    <property type="match status" value="1"/>
</dbReference>
<feature type="binding site" evidence="12">
    <location>
        <position position="127"/>
    </location>
    <ligand>
        <name>ATP</name>
        <dbReference type="ChEBI" id="CHEBI:30616"/>
    </ligand>
</feature>
<dbReference type="GO" id="GO:0006183">
    <property type="term" value="P:GTP biosynthetic process"/>
    <property type="evidence" value="ECO:0007669"/>
    <property type="project" value="InterPro"/>
</dbReference>
<evidence type="ECO:0000256" key="12">
    <source>
        <dbReference type="PROSITE-ProRule" id="PRU00706"/>
    </source>
</evidence>
<evidence type="ECO:0000256" key="13">
    <source>
        <dbReference type="RuleBase" id="RU004011"/>
    </source>
</evidence>
<dbReference type="PRINTS" id="PR01243">
    <property type="entry name" value="NUCDPKINASE"/>
</dbReference>
<dbReference type="InterPro" id="IPR036850">
    <property type="entry name" value="NDK-like_dom_sf"/>
</dbReference>
<dbReference type="InterPro" id="IPR023005">
    <property type="entry name" value="Nucleoside_diP_kinase_AS"/>
</dbReference>
<dbReference type="NCBIfam" id="NF001908">
    <property type="entry name" value="PRK00668.1"/>
    <property type="match status" value="1"/>
</dbReference>
<evidence type="ECO:0000256" key="4">
    <source>
        <dbReference type="ARBA" id="ARBA00017632"/>
    </source>
</evidence>
<comment type="similarity">
    <text evidence="2 12 13">Belongs to the NDK family.</text>
</comment>
<feature type="binding site" evidence="12">
    <location>
        <position position="51"/>
    </location>
    <ligand>
        <name>ATP</name>
        <dbReference type="ChEBI" id="CHEBI:30616"/>
    </ligand>
</feature>
<evidence type="ECO:0000256" key="14">
    <source>
        <dbReference type="RuleBase" id="RU004013"/>
    </source>
</evidence>
<gene>
    <name evidence="16" type="ORF">AURANDRAFT_19873</name>
</gene>
<dbReference type="AlphaFoldDB" id="F0XXW2"/>
<feature type="binding site" evidence="12">
    <location>
        <position position="144"/>
    </location>
    <ligand>
        <name>ATP</name>
        <dbReference type="ChEBI" id="CHEBI:30616"/>
    </ligand>
</feature>
<keyword evidence="10" id="KW-0460">Magnesium</keyword>
<evidence type="ECO:0000256" key="11">
    <source>
        <dbReference type="ARBA" id="ARBA00023080"/>
    </source>
</evidence>
<evidence type="ECO:0000256" key="2">
    <source>
        <dbReference type="ARBA" id="ARBA00008142"/>
    </source>
</evidence>
<comment type="catalytic activity">
    <reaction evidence="14">
        <text>a 2'-deoxyribonucleoside 5'-diphosphate + ATP = a 2'-deoxyribonucleoside 5'-triphosphate + ADP</text>
        <dbReference type="Rhea" id="RHEA:44640"/>
        <dbReference type="ChEBI" id="CHEBI:30616"/>
        <dbReference type="ChEBI" id="CHEBI:61560"/>
        <dbReference type="ChEBI" id="CHEBI:73316"/>
        <dbReference type="ChEBI" id="CHEBI:456216"/>
        <dbReference type="EC" id="2.7.4.6"/>
    </reaction>
</comment>
<dbReference type="GO" id="GO:0046872">
    <property type="term" value="F:metal ion binding"/>
    <property type="evidence" value="ECO:0007669"/>
    <property type="project" value="UniProtKB-KW"/>
</dbReference>
<evidence type="ECO:0000256" key="9">
    <source>
        <dbReference type="ARBA" id="ARBA00022840"/>
    </source>
</evidence>
<dbReference type="GO" id="GO:0005524">
    <property type="term" value="F:ATP binding"/>
    <property type="evidence" value="ECO:0007669"/>
    <property type="project" value="UniProtKB-KW"/>
</dbReference>
<organism evidence="17">
    <name type="scientific">Aureococcus anophagefferens</name>
    <name type="common">Harmful bloom alga</name>
    <dbReference type="NCBI Taxonomy" id="44056"/>
    <lineage>
        <taxon>Eukaryota</taxon>
        <taxon>Sar</taxon>
        <taxon>Stramenopiles</taxon>
        <taxon>Ochrophyta</taxon>
        <taxon>Pelagophyceae</taxon>
        <taxon>Pelagomonadales</taxon>
        <taxon>Pelagomonadaceae</taxon>
        <taxon>Aureococcus</taxon>
    </lineage>
</organism>
<comment type="cofactor">
    <cofactor evidence="1">
        <name>Mg(2+)</name>
        <dbReference type="ChEBI" id="CHEBI:18420"/>
    </cofactor>
</comment>
<dbReference type="CDD" id="cd04413">
    <property type="entry name" value="NDPk_I"/>
    <property type="match status" value="1"/>
</dbReference>
<keyword evidence="17" id="KW-1185">Reference proteome</keyword>
<reference evidence="16 17" key="1">
    <citation type="journal article" date="2011" name="Proc. Natl. Acad. Sci. U.S.A.">
        <title>Niche of harmful alga Aureococcus anophagefferens revealed through ecogenomics.</title>
        <authorList>
            <person name="Gobler C.J."/>
            <person name="Berry D.L."/>
            <person name="Dyhrman S.T."/>
            <person name="Wilhelm S.W."/>
            <person name="Salamov A."/>
            <person name="Lobanov A.V."/>
            <person name="Zhang Y."/>
            <person name="Collier J.L."/>
            <person name="Wurch L.L."/>
            <person name="Kustka A.B."/>
            <person name="Dill B.D."/>
            <person name="Shah M."/>
            <person name="VerBerkmoes N.C."/>
            <person name="Kuo A."/>
            <person name="Terry A."/>
            <person name="Pangilinan J."/>
            <person name="Lindquist E.A."/>
            <person name="Lucas S."/>
            <person name="Paulsen I.T."/>
            <person name="Hattenrath-Lehmann T.K."/>
            <person name="Talmage S.C."/>
            <person name="Walker E.A."/>
            <person name="Koch F."/>
            <person name="Burson A.M."/>
            <person name="Marcoval M.A."/>
            <person name="Tang Y.Z."/>
            <person name="Lecleir G.R."/>
            <person name="Coyne K.J."/>
            <person name="Berg G.M."/>
            <person name="Bertrand E.M."/>
            <person name="Saito M.A."/>
            <person name="Gladyshev V.N."/>
            <person name="Grigoriev I.V."/>
        </authorList>
    </citation>
    <scope>NUCLEOTIDE SEQUENCE [LARGE SCALE GENOMIC DNA]</scope>
    <source>
        <strain evidence="17">CCMP 1984</strain>
    </source>
</reference>
<evidence type="ECO:0000256" key="10">
    <source>
        <dbReference type="ARBA" id="ARBA00022842"/>
    </source>
</evidence>
<dbReference type="eggNOG" id="KOG0888">
    <property type="taxonomic scope" value="Eukaryota"/>
</dbReference>
<evidence type="ECO:0000256" key="8">
    <source>
        <dbReference type="ARBA" id="ARBA00022777"/>
    </source>
</evidence>
<evidence type="ECO:0000313" key="17">
    <source>
        <dbReference type="Proteomes" id="UP000002729"/>
    </source>
</evidence>
<evidence type="ECO:0000256" key="5">
    <source>
        <dbReference type="ARBA" id="ARBA00022679"/>
    </source>
</evidence>
<dbReference type="EC" id="2.7.4.6" evidence="3 14"/>
<keyword evidence="6" id="KW-0479">Metal-binding</keyword>
<dbReference type="OMA" id="LMESHYE"/>
<dbReference type="SMART" id="SM00562">
    <property type="entry name" value="NDK"/>
    <property type="match status" value="1"/>
</dbReference>
<feature type="binding site" evidence="12">
    <location>
        <position position="133"/>
    </location>
    <ligand>
        <name>ATP</name>
        <dbReference type="ChEBI" id="CHEBI:30616"/>
    </ligand>
</feature>